<name>A0AAP0EFQ8_9MAGN</name>
<feature type="transmembrane region" description="Helical" evidence="1">
    <location>
        <begin position="47"/>
        <end position="68"/>
    </location>
</feature>
<organism evidence="2 3">
    <name type="scientific">Stephania cephalantha</name>
    <dbReference type="NCBI Taxonomy" id="152367"/>
    <lineage>
        <taxon>Eukaryota</taxon>
        <taxon>Viridiplantae</taxon>
        <taxon>Streptophyta</taxon>
        <taxon>Embryophyta</taxon>
        <taxon>Tracheophyta</taxon>
        <taxon>Spermatophyta</taxon>
        <taxon>Magnoliopsida</taxon>
        <taxon>Ranunculales</taxon>
        <taxon>Menispermaceae</taxon>
        <taxon>Menispermoideae</taxon>
        <taxon>Cissampelideae</taxon>
        <taxon>Stephania</taxon>
    </lineage>
</organism>
<keyword evidence="1" id="KW-0812">Transmembrane</keyword>
<proteinExistence type="predicted"/>
<sequence length="70" mass="8440">MSFLGFFTCSFIVGFRAFNLELEFHIFDTKYQWKREYLAIPSKTTNFLIGFMYFFEVLKFFCSFLTALEV</sequence>
<dbReference type="Proteomes" id="UP001419268">
    <property type="component" value="Unassembled WGS sequence"/>
</dbReference>
<keyword evidence="1" id="KW-0472">Membrane</keyword>
<evidence type="ECO:0000256" key="1">
    <source>
        <dbReference type="SAM" id="Phobius"/>
    </source>
</evidence>
<gene>
    <name evidence="2" type="ORF">Scep_027590</name>
</gene>
<dbReference type="AlphaFoldDB" id="A0AAP0EFQ8"/>
<keyword evidence="1" id="KW-1133">Transmembrane helix</keyword>
<reference evidence="2 3" key="1">
    <citation type="submission" date="2024-01" db="EMBL/GenBank/DDBJ databases">
        <title>Genome assemblies of Stephania.</title>
        <authorList>
            <person name="Yang L."/>
        </authorList>
    </citation>
    <scope>NUCLEOTIDE SEQUENCE [LARGE SCALE GENOMIC DNA]</scope>
    <source>
        <strain evidence="2">JXDWG</strain>
        <tissue evidence="2">Leaf</tissue>
    </source>
</reference>
<evidence type="ECO:0000313" key="2">
    <source>
        <dbReference type="EMBL" id="KAK9088508.1"/>
    </source>
</evidence>
<keyword evidence="3" id="KW-1185">Reference proteome</keyword>
<accession>A0AAP0EFQ8</accession>
<protein>
    <submittedName>
        <fullName evidence="2">Uncharacterized protein</fullName>
    </submittedName>
</protein>
<comment type="caution">
    <text evidence="2">The sequence shown here is derived from an EMBL/GenBank/DDBJ whole genome shotgun (WGS) entry which is preliminary data.</text>
</comment>
<dbReference type="EMBL" id="JBBNAG010000012">
    <property type="protein sequence ID" value="KAK9088508.1"/>
    <property type="molecule type" value="Genomic_DNA"/>
</dbReference>
<evidence type="ECO:0000313" key="3">
    <source>
        <dbReference type="Proteomes" id="UP001419268"/>
    </source>
</evidence>